<proteinExistence type="predicted"/>
<organism evidence="2 3">
    <name type="scientific">Pilimelia columellifera subsp. columellifera</name>
    <dbReference type="NCBI Taxonomy" id="706583"/>
    <lineage>
        <taxon>Bacteria</taxon>
        <taxon>Bacillati</taxon>
        <taxon>Actinomycetota</taxon>
        <taxon>Actinomycetes</taxon>
        <taxon>Micromonosporales</taxon>
        <taxon>Micromonosporaceae</taxon>
        <taxon>Pilimelia</taxon>
    </lineage>
</organism>
<accession>A0ABN3NS15</accession>
<reference evidence="2 3" key="1">
    <citation type="journal article" date="2019" name="Int. J. Syst. Evol. Microbiol.">
        <title>The Global Catalogue of Microorganisms (GCM) 10K type strain sequencing project: providing services to taxonomists for standard genome sequencing and annotation.</title>
        <authorList>
            <consortium name="The Broad Institute Genomics Platform"/>
            <consortium name="The Broad Institute Genome Sequencing Center for Infectious Disease"/>
            <person name="Wu L."/>
            <person name="Ma J."/>
        </authorList>
    </citation>
    <scope>NUCLEOTIDE SEQUENCE [LARGE SCALE GENOMIC DNA]</scope>
    <source>
        <strain evidence="2 3">JCM 3367</strain>
    </source>
</reference>
<sequence>MRVTNRLAAMVLGLALAVAGLVAAVEALLVASGGPTLLVPRDDWHAALTSTRIGDGIVLGVAVTVGLAGLLILVAQVRPWPPENVDTAMADWRLRRSGVQRRVAAAVDRVPGVSQCRVRVRGPERRSRLKVRASGDRASRPAVLAATRAELGRLAVTMPDERVAVRLNRARRVT</sequence>
<feature type="transmembrane region" description="Helical" evidence="1">
    <location>
        <begin position="57"/>
        <end position="75"/>
    </location>
</feature>
<protein>
    <recommendedName>
        <fullName evidence="4">Alkaline shock response membrane anchor protein AmaP</fullName>
    </recommendedName>
</protein>
<dbReference type="Proteomes" id="UP001499978">
    <property type="component" value="Unassembled WGS sequence"/>
</dbReference>
<keyword evidence="3" id="KW-1185">Reference proteome</keyword>
<dbReference type="EMBL" id="BAAARY010000019">
    <property type="protein sequence ID" value="GAA2530003.1"/>
    <property type="molecule type" value="Genomic_DNA"/>
</dbReference>
<name>A0ABN3NS15_9ACTN</name>
<keyword evidence="1" id="KW-0812">Transmembrane</keyword>
<evidence type="ECO:0000313" key="3">
    <source>
        <dbReference type="Proteomes" id="UP001499978"/>
    </source>
</evidence>
<gene>
    <name evidence="2" type="ORF">GCM10010201_31710</name>
</gene>
<dbReference type="RefSeq" id="WP_344173861.1">
    <property type="nucleotide sequence ID" value="NZ_BAAARY010000019.1"/>
</dbReference>
<keyword evidence="1" id="KW-1133">Transmembrane helix</keyword>
<evidence type="ECO:0008006" key="4">
    <source>
        <dbReference type="Google" id="ProtNLM"/>
    </source>
</evidence>
<evidence type="ECO:0000313" key="2">
    <source>
        <dbReference type="EMBL" id="GAA2530003.1"/>
    </source>
</evidence>
<evidence type="ECO:0000256" key="1">
    <source>
        <dbReference type="SAM" id="Phobius"/>
    </source>
</evidence>
<keyword evidence="1" id="KW-0472">Membrane</keyword>
<comment type="caution">
    <text evidence="2">The sequence shown here is derived from an EMBL/GenBank/DDBJ whole genome shotgun (WGS) entry which is preliminary data.</text>
</comment>